<dbReference type="RefSeq" id="WP_059756502.1">
    <property type="nucleotide sequence ID" value="NZ_LDUG01000032.1"/>
</dbReference>
<comment type="caution">
    <text evidence="1">The sequence shown here is derived from an EMBL/GenBank/DDBJ whole genome shotgun (WGS) entry which is preliminary data.</text>
</comment>
<name>A0A106BLS0_THIDE</name>
<dbReference type="Pfam" id="PF05635">
    <property type="entry name" value="23S_rRNA_IVP"/>
    <property type="match status" value="1"/>
</dbReference>
<dbReference type="PANTHER" id="PTHR38471:SF2">
    <property type="entry name" value="FOUR HELIX BUNDLE PROTEIN"/>
    <property type="match status" value="1"/>
</dbReference>
<sequence>MIRDYRDLLIWQGAMKLVKAIYSATATFPAAEIYGLTSQIRRSAVSVPSNIAEGHGRENDGDFRRFLAIARGSLAELQTQLILSGDLGFVDEEAVATLLGNTDELARMIRGMQKSLANK</sequence>
<keyword evidence="1" id="KW-0689">Ribosomal protein</keyword>
<dbReference type="EMBL" id="LDUG01000032">
    <property type="protein sequence ID" value="KVW94807.1"/>
    <property type="molecule type" value="Genomic_DNA"/>
</dbReference>
<reference evidence="1 2" key="1">
    <citation type="journal article" date="2015" name="Appl. Environ. Microbiol.">
        <title>Aerobic and Anaerobic Thiosulfate Oxidation by a Cold-Adapted, Subglacial Chemoautotroph.</title>
        <authorList>
            <person name="Harrold Z.R."/>
            <person name="Skidmore M.L."/>
            <person name="Hamilton T.L."/>
            <person name="Desch L."/>
            <person name="Amada K."/>
            <person name="van Gelder W."/>
            <person name="Glover K."/>
            <person name="Roden E.E."/>
            <person name="Boyd E.S."/>
        </authorList>
    </citation>
    <scope>NUCLEOTIDE SEQUENCE [LARGE SCALE GENOMIC DNA]</scope>
    <source>
        <strain evidence="1 2">RG</strain>
    </source>
</reference>
<dbReference type="SUPFAM" id="SSF158446">
    <property type="entry name" value="IVS-encoded protein-like"/>
    <property type="match status" value="1"/>
</dbReference>
<proteinExistence type="predicted"/>
<evidence type="ECO:0000313" key="1">
    <source>
        <dbReference type="EMBL" id="KVW94807.1"/>
    </source>
</evidence>
<dbReference type="NCBIfam" id="TIGR02436">
    <property type="entry name" value="four helix bundle protein"/>
    <property type="match status" value="1"/>
</dbReference>
<dbReference type="PATRIC" id="fig|36861.3.peg.2035"/>
<dbReference type="Proteomes" id="UP000064243">
    <property type="component" value="Unassembled WGS sequence"/>
</dbReference>
<dbReference type="InterPro" id="IPR036583">
    <property type="entry name" value="23S_rRNA_IVS_sf"/>
</dbReference>
<keyword evidence="1" id="KW-0687">Ribonucleoprotein</keyword>
<evidence type="ECO:0000313" key="2">
    <source>
        <dbReference type="Proteomes" id="UP000064243"/>
    </source>
</evidence>
<keyword evidence="2" id="KW-1185">Reference proteome</keyword>
<dbReference type="InterPro" id="IPR012657">
    <property type="entry name" value="23S_rRNA-intervening_sequence"/>
</dbReference>
<dbReference type="OrthoDB" id="160990at2"/>
<dbReference type="CDD" id="cd16377">
    <property type="entry name" value="23S_rRNA_IVP_like"/>
    <property type="match status" value="1"/>
</dbReference>
<dbReference type="NCBIfam" id="NF008911">
    <property type="entry name" value="PRK12275.1-2"/>
    <property type="match status" value="1"/>
</dbReference>
<dbReference type="AlphaFoldDB" id="A0A106BLS0"/>
<accession>A0A106BLS0</accession>
<dbReference type="GO" id="GO:0005840">
    <property type="term" value="C:ribosome"/>
    <property type="evidence" value="ECO:0007669"/>
    <property type="project" value="UniProtKB-KW"/>
</dbReference>
<organism evidence="1 2">
    <name type="scientific">Thiobacillus denitrificans</name>
    <dbReference type="NCBI Taxonomy" id="36861"/>
    <lineage>
        <taxon>Bacteria</taxon>
        <taxon>Pseudomonadati</taxon>
        <taxon>Pseudomonadota</taxon>
        <taxon>Betaproteobacteria</taxon>
        <taxon>Nitrosomonadales</taxon>
        <taxon>Thiobacillaceae</taxon>
        <taxon>Thiobacillus</taxon>
    </lineage>
</organism>
<protein>
    <submittedName>
        <fullName evidence="1">S23 ribosomal protein</fullName>
    </submittedName>
</protein>
<dbReference type="PANTHER" id="PTHR38471">
    <property type="entry name" value="FOUR HELIX BUNDLE PROTEIN"/>
    <property type="match status" value="1"/>
</dbReference>
<dbReference type="Gene3D" id="1.20.1440.60">
    <property type="entry name" value="23S rRNA-intervening sequence"/>
    <property type="match status" value="1"/>
</dbReference>
<gene>
    <name evidence="1" type="ORF">ABW22_11275</name>
</gene>